<evidence type="ECO:0000256" key="2">
    <source>
        <dbReference type="ARBA" id="ARBA00022763"/>
    </source>
</evidence>
<keyword evidence="3" id="KW-0378">Hydrolase</keyword>
<proteinExistence type="inferred from homology"/>
<dbReference type="GO" id="GO:0016020">
    <property type="term" value="C:membrane"/>
    <property type="evidence" value="ECO:0007669"/>
    <property type="project" value="InterPro"/>
</dbReference>
<evidence type="ECO:0000256" key="4">
    <source>
        <dbReference type="ARBA" id="ARBA00023204"/>
    </source>
</evidence>
<dbReference type="InterPro" id="IPR001190">
    <property type="entry name" value="SRCR"/>
</dbReference>
<keyword evidence="8" id="KW-1185">Reference proteome</keyword>
<dbReference type="SMART" id="SM00986">
    <property type="entry name" value="UDG"/>
    <property type="match status" value="1"/>
</dbReference>
<dbReference type="InterPro" id="IPR005122">
    <property type="entry name" value="Uracil-DNA_glycosylase-like"/>
</dbReference>
<keyword evidence="4" id="KW-0234">DNA repair</keyword>
<evidence type="ECO:0000256" key="1">
    <source>
        <dbReference type="ARBA" id="ARBA00008184"/>
    </source>
</evidence>
<feature type="region of interest" description="Disordered" evidence="5">
    <location>
        <begin position="26"/>
        <end position="53"/>
    </location>
</feature>
<dbReference type="PANTHER" id="PTHR11264:SF0">
    <property type="entry name" value="URACIL-DNA GLYCOSYLASE"/>
    <property type="match status" value="1"/>
</dbReference>
<protein>
    <submittedName>
        <fullName evidence="7">Uracil-DNA glycosylase, mitochondrial</fullName>
    </submittedName>
</protein>
<evidence type="ECO:0000256" key="3">
    <source>
        <dbReference type="ARBA" id="ARBA00022801"/>
    </source>
</evidence>
<evidence type="ECO:0000256" key="5">
    <source>
        <dbReference type="SAM" id="MobiDB-lite"/>
    </source>
</evidence>
<dbReference type="SMART" id="SM00987">
    <property type="entry name" value="UreE_C"/>
    <property type="match status" value="1"/>
</dbReference>
<comment type="caution">
    <text evidence="7">The sequence shown here is derived from an EMBL/GenBank/DDBJ whole genome shotgun (WGS) entry which is preliminary data.</text>
</comment>
<dbReference type="SUPFAM" id="SSF52141">
    <property type="entry name" value="Uracil-DNA glycosylase-like"/>
    <property type="match status" value="1"/>
</dbReference>
<dbReference type="InterPro" id="IPR036895">
    <property type="entry name" value="Uracil-DNA_glycosylase-like_sf"/>
</dbReference>
<dbReference type="Proteomes" id="UP000275267">
    <property type="component" value="Unassembled WGS sequence"/>
</dbReference>
<dbReference type="GO" id="GO:0004844">
    <property type="term" value="F:uracil DNA N-glycosylase activity"/>
    <property type="evidence" value="ECO:0007669"/>
    <property type="project" value="InterPro"/>
</dbReference>
<evidence type="ECO:0000313" key="7">
    <source>
        <dbReference type="EMBL" id="RLM64257.1"/>
    </source>
</evidence>
<dbReference type="CDD" id="cd10027">
    <property type="entry name" value="UDG-F1-like"/>
    <property type="match status" value="1"/>
</dbReference>
<dbReference type="GO" id="GO:0097510">
    <property type="term" value="P:base-excision repair, AP site formation via deaminated base removal"/>
    <property type="evidence" value="ECO:0007669"/>
    <property type="project" value="TreeGrafter"/>
</dbReference>
<feature type="domain" description="SRCR" evidence="6">
    <location>
        <begin position="326"/>
        <end position="422"/>
    </location>
</feature>
<dbReference type="NCBIfam" id="NF003592">
    <property type="entry name" value="PRK05254.1-5"/>
    <property type="match status" value="1"/>
</dbReference>
<evidence type="ECO:0000259" key="6">
    <source>
        <dbReference type="PROSITE" id="PS50287"/>
    </source>
</evidence>
<feature type="compositionally biased region" description="Low complexity" evidence="5">
    <location>
        <begin position="29"/>
        <end position="47"/>
    </location>
</feature>
<gene>
    <name evidence="7" type="ORF">C2845_PM16G23730</name>
</gene>
<dbReference type="PROSITE" id="PS50287">
    <property type="entry name" value="SRCR_2"/>
    <property type="match status" value="1"/>
</dbReference>
<organism evidence="7 8">
    <name type="scientific">Panicum miliaceum</name>
    <name type="common">Proso millet</name>
    <name type="synonym">Broomcorn millet</name>
    <dbReference type="NCBI Taxonomy" id="4540"/>
    <lineage>
        <taxon>Eukaryota</taxon>
        <taxon>Viridiplantae</taxon>
        <taxon>Streptophyta</taxon>
        <taxon>Embryophyta</taxon>
        <taxon>Tracheophyta</taxon>
        <taxon>Spermatophyta</taxon>
        <taxon>Magnoliopsida</taxon>
        <taxon>Liliopsida</taxon>
        <taxon>Poales</taxon>
        <taxon>Poaceae</taxon>
        <taxon>PACMAD clade</taxon>
        <taxon>Panicoideae</taxon>
        <taxon>Panicodae</taxon>
        <taxon>Paniceae</taxon>
        <taxon>Panicinae</taxon>
        <taxon>Panicum</taxon>
        <taxon>Panicum sect. Panicum</taxon>
    </lineage>
</organism>
<name>A0A3L6PRJ9_PANMI</name>
<dbReference type="NCBIfam" id="TIGR00628">
    <property type="entry name" value="ung"/>
    <property type="match status" value="1"/>
</dbReference>
<dbReference type="InterPro" id="IPR002043">
    <property type="entry name" value="UDG_fam1"/>
</dbReference>
<accession>A0A3L6PRJ9</accession>
<keyword evidence="2" id="KW-0227">DNA damage</keyword>
<dbReference type="STRING" id="4540.A0A3L6PRJ9"/>
<comment type="similarity">
    <text evidence="1">Belongs to the uracil-DNA glycosylase (UDG) superfamily. UNG family.</text>
</comment>
<dbReference type="PANTHER" id="PTHR11264">
    <property type="entry name" value="URACIL-DNA GLYCOSYLASE"/>
    <property type="match status" value="1"/>
</dbReference>
<dbReference type="EMBL" id="PQIB02000015">
    <property type="protein sequence ID" value="RLM64257.1"/>
    <property type="molecule type" value="Genomic_DNA"/>
</dbReference>
<reference evidence="8" key="1">
    <citation type="journal article" date="2019" name="Nat. Commun.">
        <title>The genome of broomcorn millet.</title>
        <authorList>
            <person name="Zou C."/>
            <person name="Miki D."/>
            <person name="Li D."/>
            <person name="Tang Q."/>
            <person name="Xiao L."/>
            <person name="Rajput S."/>
            <person name="Deng P."/>
            <person name="Jia W."/>
            <person name="Huang R."/>
            <person name="Zhang M."/>
            <person name="Sun Y."/>
            <person name="Hu J."/>
            <person name="Fu X."/>
            <person name="Schnable P.S."/>
            <person name="Li F."/>
            <person name="Zhang H."/>
            <person name="Feng B."/>
            <person name="Zhu X."/>
            <person name="Liu R."/>
            <person name="Schnable J.C."/>
            <person name="Zhu J.-K."/>
            <person name="Zhang H."/>
        </authorList>
    </citation>
    <scope>NUCLEOTIDE SEQUENCE [LARGE SCALE GENOMIC DNA]</scope>
</reference>
<dbReference type="Pfam" id="PF03167">
    <property type="entry name" value="UDG"/>
    <property type="match status" value="1"/>
</dbReference>
<dbReference type="OrthoDB" id="10031947at2759"/>
<evidence type="ECO:0000313" key="8">
    <source>
        <dbReference type="Proteomes" id="UP000275267"/>
    </source>
</evidence>
<dbReference type="AlphaFoldDB" id="A0A3L6PRJ9"/>
<sequence length="443" mass="47736">MAPSPPTPTAPKTIADFFARPAKRLRAGAPAPASASLSSSSSSSLSPEQRRRADTNLALARARRNLRLAESKAKASGGAAKLEELLVEETWVEALDGELRKPYALELCRFVTHERLHGPLPVYPPQHLVFHALNTTPFDRVKAVIIGQQNQLLHIAIKFVIGARLKDPYHGPGQAMGLSFSVPEGIKKPSSLGNIFKELEKDLGCTVPSHGNLERWAVQGVLMLNTVLTVREHQANSHAKKGWEEFTDAVIKTISQKKSGLVFLLWGNSAQSKTSTRREHLARLAPSESPSPAAVQLVAELEFELDLRLPASVGLEFFAASPWGEVRRGEAAAAAAGELVVAPLGRVPGGAERWAAAGRRCWRQLRQGRLSCGEVGAGGLLVAARSPRGFDRILLGTRKCEASAGVELADCTPPEAESPRCSCWVRGIRGASQLLKSLLRSVV</sequence>
<dbReference type="Gene3D" id="3.40.470.10">
    <property type="entry name" value="Uracil-DNA glycosylase-like domain"/>
    <property type="match status" value="1"/>
</dbReference>